<dbReference type="PANTHER" id="PTHR18945">
    <property type="entry name" value="NEUROTRANSMITTER GATED ION CHANNEL"/>
    <property type="match status" value="1"/>
</dbReference>
<evidence type="ECO:0000313" key="3">
    <source>
        <dbReference type="EMBL" id="ELT89329.1"/>
    </source>
</evidence>
<dbReference type="InterPro" id="IPR006201">
    <property type="entry name" value="Neur_channel"/>
</dbReference>
<dbReference type="SUPFAM" id="SSF90112">
    <property type="entry name" value="Neurotransmitter-gated ion-channel transmembrane pore"/>
    <property type="match status" value="1"/>
</dbReference>
<evidence type="ECO:0000256" key="1">
    <source>
        <dbReference type="SAM" id="Phobius"/>
    </source>
</evidence>
<dbReference type="EnsemblMetazoa" id="CapteT127634">
    <property type="protein sequence ID" value="CapteP127634"/>
    <property type="gene ID" value="CapteG127634"/>
</dbReference>
<dbReference type="AlphaFoldDB" id="R7T6V7"/>
<name>R7T6V7_CAPTE</name>
<dbReference type="InterPro" id="IPR006029">
    <property type="entry name" value="Neurotrans-gated_channel_TM"/>
</dbReference>
<dbReference type="OrthoDB" id="407674at2759"/>
<keyword evidence="1" id="KW-0472">Membrane</keyword>
<dbReference type="Gene3D" id="1.20.58.390">
    <property type="entry name" value="Neurotransmitter-gated ion-channel transmembrane domain"/>
    <property type="match status" value="1"/>
</dbReference>
<dbReference type="OMA" id="NCIHRHV"/>
<dbReference type="HOGENOM" id="CLU_1987105_0_0_1"/>
<feature type="transmembrane region" description="Helical" evidence="1">
    <location>
        <begin position="76"/>
        <end position="98"/>
    </location>
</feature>
<dbReference type="EMBL" id="KB311417">
    <property type="protein sequence ID" value="ELT89329.1"/>
    <property type="molecule type" value="Genomic_DNA"/>
</dbReference>
<organism evidence="3">
    <name type="scientific">Capitella teleta</name>
    <name type="common">Polychaete worm</name>
    <dbReference type="NCBI Taxonomy" id="283909"/>
    <lineage>
        <taxon>Eukaryota</taxon>
        <taxon>Metazoa</taxon>
        <taxon>Spiralia</taxon>
        <taxon>Lophotrochozoa</taxon>
        <taxon>Annelida</taxon>
        <taxon>Polychaeta</taxon>
        <taxon>Sedentaria</taxon>
        <taxon>Scolecida</taxon>
        <taxon>Capitellidae</taxon>
        <taxon>Capitella</taxon>
    </lineage>
</organism>
<keyword evidence="5" id="KW-1185">Reference proteome</keyword>
<keyword evidence="1" id="KW-1133">Transmembrane helix</keyword>
<dbReference type="GO" id="GO:0016020">
    <property type="term" value="C:membrane"/>
    <property type="evidence" value="ECO:0007669"/>
    <property type="project" value="InterPro"/>
</dbReference>
<dbReference type="InterPro" id="IPR036719">
    <property type="entry name" value="Neuro-gated_channel_TM_sf"/>
</dbReference>
<dbReference type="InterPro" id="IPR038050">
    <property type="entry name" value="Neuro_actylchol_rec"/>
</dbReference>
<reference evidence="4" key="3">
    <citation type="submission" date="2015-06" db="UniProtKB">
        <authorList>
            <consortium name="EnsemblMetazoa"/>
        </authorList>
    </citation>
    <scope>IDENTIFICATION</scope>
</reference>
<dbReference type="Pfam" id="PF02932">
    <property type="entry name" value="Neur_chan_memb"/>
    <property type="match status" value="1"/>
</dbReference>
<dbReference type="STRING" id="283909.R7T6V7"/>
<sequence length="126" mass="14277">FSCKYVALELQGEVSFYLIQHYIPSMLIVMISWLSFYLDLRSVPARIILGLLKVLTMTTKSSLLPKVSYIKAIDKWMTICLAFVCAAFVEYSMAIVLINKKDQMLKLLDSPAVKVFTGLNGEMKTI</sequence>
<proteinExistence type="predicted"/>
<evidence type="ECO:0000313" key="5">
    <source>
        <dbReference type="Proteomes" id="UP000014760"/>
    </source>
</evidence>
<keyword evidence="1" id="KW-0812">Transmembrane</keyword>
<feature type="transmembrane region" description="Helical" evidence="1">
    <location>
        <begin position="22"/>
        <end position="40"/>
    </location>
</feature>
<dbReference type="PRINTS" id="PR00253">
    <property type="entry name" value="GABAARECEPTR"/>
</dbReference>
<accession>R7T6V7</accession>
<reference evidence="3 5" key="2">
    <citation type="journal article" date="2013" name="Nature">
        <title>Insights into bilaterian evolution from three spiralian genomes.</title>
        <authorList>
            <person name="Simakov O."/>
            <person name="Marletaz F."/>
            <person name="Cho S.J."/>
            <person name="Edsinger-Gonzales E."/>
            <person name="Havlak P."/>
            <person name="Hellsten U."/>
            <person name="Kuo D.H."/>
            <person name="Larsson T."/>
            <person name="Lv J."/>
            <person name="Arendt D."/>
            <person name="Savage R."/>
            <person name="Osoegawa K."/>
            <person name="de Jong P."/>
            <person name="Grimwood J."/>
            <person name="Chapman J.A."/>
            <person name="Shapiro H."/>
            <person name="Aerts A."/>
            <person name="Otillar R.P."/>
            <person name="Terry A.Y."/>
            <person name="Boore J.L."/>
            <person name="Grigoriev I.V."/>
            <person name="Lindberg D.R."/>
            <person name="Seaver E.C."/>
            <person name="Weisblat D.A."/>
            <person name="Putnam N.H."/>
            <person name="Rokhsar D.S."/>
        </authorList>
    </citation>
    <scope>NUCLEOTIDE SEQUENCE</scope>
    <source>
        <strain evidence="3 5">I ESC-2004</strain>
    </source>
</reference>
<dbReference type="Proteomes" id="UP000014760">
    <property type="component" value="Unassembled WGS sequence"/>
</dbReference>
<evidence type="ECO:0000313" key="4">
    <source>
        <dbReference type="EnsemblMetazoa" id="CapteP127634"/>
    </source>
</evidence>
<gene>
    <name evidence="3" type="ORF">CAPTEDRAFT_127634</name>
</gene>
<dbReference type="EMBL" id="AMQN01003289">
    <property type="status" value="NOT_ANNOTATED_CDS"/>
    <property type="molecule type" value="Genomic_DNA"/>
</dbReference>
<reference evidence="5" key="1">
    <citation type="submission" date="2012-12" db="EMBL/GenBank/DDBJ databases">
        <authorList>
            <person name="Hellsten U."/>
            <person name="Grimwood J."/>
            <person name="Chapman J.A."/>
            <person name="Shapiro H."/>
            <person name="Aerts A."/>
            <person name="Otillar R.P."/>
            <person name="Terry A.Y."/>
            <person name="Boore J.L."/>
            <person name="Simakov O."/>
            <person name="Marletaz F."/>
            <person name="Cho S.-J."/>
            <person name="Edsinger-Gonzales E."/>
            <person name="Havlak P."/>
            <person name="Kuo D.-H."/>
            <person name="Larsson T."/>
            <person name="Lv J."/>
            <person name="Arendt D."/>
            <person name="Savage R."/>
            <person name="Osoegawa K."/>
            <person name="de Jong P."/>
            <person name="Lindberg D.R."/>
            <person name="Seaver E.C."/>
            <person name="Weisblat D.A."/>
            <person name="Putnam N.H."/>
            <person name="Grigoriev I.V."/>
            <person name="Rokhsar D.S."/>
        </authorList>
    </citation>
    <scope>NUCLEOTIDE SEQUENCE</scope>
    <source>
        <strain evidence="5">I ESC-2004</strain>
    </source>
</reference>
<feature type="non-terminal residue" evidence="3">
    <location>
        <position position="1"/>
    </location>
</feature>
<dbReference type="GO" id="GO:0005216">
    <property type="term" value="F:monoatomic ion channel activity"/>
    <property type="evidence" value="ECO:0007669"/>
    <property type="project" value="InterPro"/>
</dbReference>
<dbReference type="InterPro" id="IPR006028">
    <property type="entry name" value="GABAA/Glycine_rcpt"/>
</dbReference>
<dbReference type="GO" id="GO:0004888">
    <property type="term" value="F:transmembrane signaling receptor activity"/>
    <property type="evidence" value="ECO:0007669"/>
    <property type="project" value="InterPro"/>
</dbReference>
<feature type="domain" description="Neurotransmitter-gated ion-channel transmembrane" evidence="2">
    <location>
        <begin position="22"/>
        <end position="103"/>
    </location>
</feature>
<evidence type="ECO:0000259" key="2">
    <source>
        <dbReference type="Pfam" id="PF02932"/>
    </source>
</evidence>
<protein>
    <recommendedName>
        <fullName evidence="2">Neurotransmitter-gated ion-channel transmembrane domain-containing protein</fullName>
    </recommendedName>
</protein>
<dbReference type="CDD" id="cd19049">
    <property type="entry name" value="LGIC_TM_anion"/>
    <property type="match status" value="1"/>
</dbReference>